<feature type="domain" description="HTH cro/C1-type" evidence="2">
    <location>
        <begin position="11"/>
        <end position="65"/>
    </location>
</feature>
<dbReference type="InterPro" id="IPR001387">
    <property type="entry name" value="Cro/C1-type_HTH"/>
</dbReference>
<dbReference type="EMBL" id="BK032566">
    <property type="protein sequence ID" value="DAF48258.1"/>
    <property type="molecule type" value="Genomic_DNA"/>
</dbReference>
<dbReference type="PANTHER" id="PTHR46558:SF11">
    <property type="entry name" value="HTH-TYPE TRANSCRIPTIONAL REGULATOR XRE"/>
    <property type="match status" value="1"/>
</dbReference>
<keyword evidence="1" id="KW-0238">DNA-binding</keyword>
<evidence type="ECO:0000313" key="3">
    <source>
        <dbReference type="EMBL" id="DAF48258.1"/>
    </source>
</evidence>
<dbReference type="SMART" id="SM00530">
    <property type="entry name" value="HTH_XRE"/>
    <property type="match status" value="1"/>
</dbReference>
<dbReference type="SUPFAM" id="SSF47413">
    <property type="entry name" value="lambda repressor-like DNA-binding domains"/>
    <property type="match status" value="1"/>
</dbReference>
<evidence type="ECO:0000259" key="2">
    <source>
        <dbReference type="PROSITE" id="PS50943"/>
    </source>
</evidence>
<dbReference type="CDD" id="cd00093">
    <property type="entry name" value="HTH_XRE"/>
    <property type="match status" value="1"/>
</dbReference>
<proteinExistence type="predicted"/>
<reference evidence="3" key="1">
    <citation type="journal article" date="2021" name="Proc. Natl. Acad. Sci. U.S.A.">
        <title>A Catalog of Tens of Thousands of Viruses from Human Metagenomes Reveals Hidden Associations with Chronic Diseases.</title>
        <authorList>
            <person name="Tisza M.J."/>
            <person name="Buck C.B."/>
        </authorList>
    </citation>
    <scope>NUCLEOTIDE SEQUENCE</scope>
    <source>
        <strain evidence="3">Ct4Z13</strain>
    </source>
</reference>
<accession>A0A8S5SC16</accession>
<dbReference type="Pfam" id="PF01381">
    <property type="entry name" value="HTH_3"/>
    <property type="match status" value="1"/>
</dbReference>
<protein>
    <submittedName>
        <fullName evidence="3">Repressor protein CI</fullName>
    </submittedName>
</protein>
<name>A0A8S5SC16_9CAUD</name>
<organism evidence="3">
    <name type="scientific">Siphoviridae sp. ct4Z13</name>
    <dbReference type="NCBI Taxonomy" id="2827778"/>
    <lineage>
        <taxon>Viruses</taxon>
        <taxon>Duplodnaviria</taxon>
        <taxon>Heunggongvirae</taxon>
        <taxon>Uroviricota</taxon>
        <taxon>Caudoviricetes</taxon>
    </lineage>
</organism>
<dbReference type="GO" id="GO:0003677">
    <property type="term" value="F:DNA binding"/>
    <property type="evidence" value="ECO:0007669"/>
    <property type="project" value="UniProtKB-KW"/>
</dbReference>
<sequence>MTNKISFAMRLKKLREQKKLNQTELANLLEVSNGSISKWERGDRQPDYETLERIADIFNVTIDYLLGRSDAKYKSDDSQMSFSTPQEALSFILKQEMVADFGGYDLENMSDDEIMEMADDIADMLKIISRKHK</sequence>
<dbReference type="InterPro" id="IPR010982">
    <property type="entry name" value="Lambda_DNA-bd_dom_sf"/>
</dbReference>
<dbReference type="PANTHER" id="PTHR46558">
    <property type="entry name" value="TRACRIPTIONAL REGULATORY PROTEIN-RELATED-RELATED"/>
    <property type="match status" value="1"/>
</dbReference>
<evidence type="ECO:0000256" key="1">
    <source>
        <dbReference type="ARBA" id="ARBA00023125"/>
    </source>
</evidence>
<dbReference type="PROSITE" id="PS50943">
    <property type="entry name" value="HTH_CROC1"/>
    <property type="match status" value="1"/>
</dbReference>
<dbReference type="Gene3D" id="1.10.260.40">
    <property type="entry name" value="lambda repressor-like DNA-binding domains"/>
    <property type="match status" value="1"/>
</dbReference>